<name>A0ABW1U1X8_9BURK</name>
<dbReference type="PANTHER" id="PTHR48228:SF5">
    <property type="entry name" value="ALPHA-METHYLACYL-COA RACEMASE"/>
    <property type="match status" value="1"/>
</dbReference>
<dbReference type="GO" id="GO:0016740">
    <property type="term" value="F:transferase activity"/>
    <property type="evidence" value="ECO:0007669"/>
    <property type="project" value="UniProtKB-KW"/>
</dbReference>
<dbReference type="Proteomes" id="UP001596270">
    <property type="component" value="Unassembled WGS sequence"/>
</dbReference>
<comment type="caution">
    <text evidence="2">The sequence shown here is derived from an EMBL/GenBank/DDBJ whole genome shotgun (WGS) entry which is preliminary data.</text>
</comment>
<dbReference type="InterPro" id="IPR003673">
    <property type="entry name" value="CoA-Trfase_fam_III"/>
</dbReference>
<evidence type="ECO:0000313" key="2">
    <source>
        <dbReference type="EMBL" id="MFC6283500.1"/>
    </source>
</evidence>
<dbReference type="InterPro" id="IPR044855">
    <property type="entry name" value="CoA-Trfase_III_dom3_sf"/>
</dbReference>
<evidence type="ECO:0000256" key="1">
    <source>
        <dbReference type="SAM" id="MobiDB-lite"/>
    </source>
</evidence>
<dbReference type="InterPro" id="IPR050509">
    <property type="entry name" value="CoA-transferase_III"/>
</dbReference>
<protein>
    <submittedName>
        <fullName evidence="2">CaiB/BaiF CoA transferase family protein</fullName>
    </submittedName>
</protein>
<evidence type="ECO:0000313" key="3">
    <source>
        <dbReference type="Proteomes" id="UP001596270"/>
    </source>
</evidence>
<dbReference type="PANTHER" id="PTHR48228">
    <property type="entry name" value="SUCCINYL-COA--D-CITRAMALATE COA-TRANSFERASE"/>
    <property type="match status" value="1"/>
</dbReference>
<reference evidence="3" key="1">
    <citation type="journal article" date="2019" name="Int. J. Syst. Evol. Microbiol.">
        <title>The Global Catalogue of Microorganisms (GCM) 10K type strain sequencing project: providing services to taxonomists for standard genome sequencing and annotation.</title>
        <authorList>
            <consortium name="The Broad Institute Genomics Platform"/>
            <consortium name="The Broad Institute Genome Sequencing Center for Infectious Disease"/>
            <person name="Wu L."/>
            <person name="Ma J."/>
        </authorList>
    </citation>
    <scope>NUCLEOTIDE SEQUENCE [LARGE SCALE GENOMIC DNA]</scope>
    <source>
        <strain evidence="3">CCUG 39402</strain>
    </source>
</reference>
<keyword evidence="3" id="KW-1185">Reference proteome</keyword>
<feature type="region of interest" description="Disordered" evidence="1">
    <location>
        <begin position="334"/>
        <end position="356"/>
    </location>
</feature>
<proteinExistence type="predicted"/>
<dbReference type="EMBL" id="JBHSRS010000083">
    <property type="protein sequence ID" value="MFC6283500.1"/>
    <property type="molecule type" value="Genomic_DNA"/>
</dbReference>
<dbReference type="Gene3D" id="3.30.1540.10">
    <property type="entry name" value="formyl-coa transferase, domain 3"/>
    <property type="match status" value="1"/>
</dbReference>
<gene>
    <name evidence="2" type="ORF">ACFQND_19910</name>
</gene>
<organism evidence="2 3">
    <name type="scientific">Polaromonas aquatica</name>
    <dbReference type="NCBI Taxonomy" id="332657"/>
    <lineage>
        <taxon>Bacteria</taxon>
        <taxon>Pseudomonadati</taxon>
        <taxon>Pseudomonadota</taxon>
        <taxon>Betaproteobacteria</taxon>
        <taxon>Burkholderiales</taxon>
        <taxon>Comamonadaceae</taxon>
        <taxon>Polaromonas</taxon>
    </lineage>
</organism>
<keyword evidence="2" id="KW-0808">Transferase</keyword>
<sequence length="382" mass="40897">MAGPLHGIRVIEMAGMGPGPFCGMLLADMGADVVRIERLAASDRGIDFPSRFDLLNRNKRSVAINLKSEEGRNSLLRLIGNADALTEGFRPGVMEKLGLGPDDCLRINPKLVYGRITGWGQNGPLAPAAGHDVNYIALAGALHGIGPAHGKPAVPLNLIGDFGGGALFLAMGMLAAIIEARSSGKGQVVDTAMVDGVASLMTMQYALLQMGMWKNPRGENLLDGGAPFYDVYETSDGLHVSVGAVERRFYEELLERLGLKNETLPKQNDQNGWTRLRERLAGIFAKRTRDEWCTLLEGSDACFAPVLSPHEAVTHPHSVARGVYTEVDGVIQPQPAPRFSRTPSSLRNAPPVPGSNTAQTLVDWGFTGDEVARLQALGEVAA</sequence>
<dbReference type="InterPro" id="IPR023606">
    <property type="entry name" value="CoA-Trfase_III_dom_1_sf"/>
</dbReference>
<accession>A0ABW1U1X8</accession>
<dbReference type="Pfam" id="PF02515">
    <property type="entry name" value="CoA_transf_3"/>
    <property type="match status" value="1"/>
</dbReference>
<dbReference type="Gene3D" id="3.40.50.10540">
    <property type="entry name" value="Crotonobetainyl-coa:carnitine coa-transferase, domain 1"/>
    <property type="match status" value="1"/>
</dbReference>
<dbReference type="SUPFAM" id="SSF89796">
    <property type="entry name" value="CoA-transferase family III (CaiB/BaiF)"/>
    <property type="match status" value="1"/>
</dbReference>